<proteinExistence type="predicted"/>
<organism evidence="1 2">
    <name type="scientific">Oedothorax gibbosus</name>
    <dbReference type="NCBI Taxonomy" id="931172"/>
    <lineage>
        <taxon>Eukaryota</taxon>
        <taxon>Metazoa</taxon>
        <taxon>Ecdysozoa</taxon>
        <taxon>Arthropoda</taxon>
        <taxon>Chelicerata</taxon>
        <taxon>Arachnida</taxon>
        <taxon>Araneae</taxon>
        <taxon>Araneomorphae</taxon>
        <taxon>Entelegynae</taxon>
        <taxon>Araneoidea</taxon>
        <taxon>Linyphiidae</taxon>
        <taxon>Erigoninae</taxon>
        <taxon>Oedothorax</taxon>
    </lineage>
</organism>
<sequence length="84" mass="9361">MTIPTLQAEPKMTMVSINPPDHCSFWGVDEIIKCSVVPENSANGSPDVLKREEGGHCEAVSLIGEKRQKKKNRLTGRFHELLTE</sequence>
<reference evidence="1 2" key="1">
    <citation type="journal article" date="2022" name="Nat. Ecol. Evol.">
        <title>A masculinizing supergene underlies an exaggerated male reproductive morph in a spider.</title>
        <authorList>
            <person name="Hendrickx F."/>
            <person name="De Corte Z."/>
            <person name="Sonet G."/>
            <person name="Van Belleghem S.M."/>
            <person name="Kostlbacher S."/>
            <person name="Vangestel C."/>
        </authorList>
    </citation>
    <scope>NUCLEOTIDE SEQUENCE [LARGE SCALE GENOMIC DNA]</scope>
    <source>
        <strain evidence="1">W744_W776</strain>
    </source>
</reference>
<evidence type="ECO:0000313" key="1">
    <source>
        <dbReference type="EMBL" id="KAG8194597.1"/>
    </source>
</evidence>
<accession>A0AAV6VF06</accession>
<evidence type="ECO:0000313" key="2">
    <source>
        <dbReference type="Proteomes" id="UP000827092"/>
    </source>
</evidence>
<dbReference type="EMBL" id="JAFNEN010000102">
    <property type="protein sequence ID" value="KAG8194597.1"/>
    <property type="molecule type" value="Genomic_DNA"/>
</dbReference>
<protein>
    <submittedName>
        <fullName evidence="1">Uncharacterized protein</fullName>
    </submittedName>
</protein>
<comment type="caution">
    <text evidence="1">The sequence shown here is derived from an EMBL/GenBank/DDBJ whole genome shotgun (WGS) entry which is preliminary data.</text>
</comment>
<dbReference type="AlphaFoldDB" id="A0AAV6VF06"/>
<keyword evidence="2" id="KW-1185">Reference proteome</keyword>
<dbReference type="Proteomes" id="UP000827092">
    <property type="component" value="Unassembled WGS sequence"/>
</dbReference>
<name>A0AAV6VF06_9ARAC</name>
<gene>
    <name evidence="1" type="ORF">JTE90_013332</name>
</gene>